<dbReference type="EMBL" id="HQ291372">
    <property type="protein sequence ID" value="ADZ95625.1"/>
    <property type="molecule type" value="mRNA"/>
</dbReference>
<evidence type="ECO:0000313" key="6">
    <source>
        <dbReference type="EMBL" id="ADZ95625.1"/>
    </source>
</evidence>
<dbReference type="PANTHER" id="PTHR11885">
    <property type="entry name" value="RIBOSOMAL PROTEIN S15P/S13E"/>
    <property type="match status" value="1"/>
</dbReference>
<dbReference type="PANTHER" id="PTHR11885:SF6">
    <property type="entry name" value="SMALL RIBOSOMAL SUBUNIT PROTEIN US15"/>
    <property type="match status" value="1"/>
</dbReference>
<dbReference type="InterPro" id="IPR020839">
    <property type="entry name" value="SCD"/>
</dbReference>
<feature type="region of interest" description="Disordered" evidence="4">
    <location>
        <begin position="202"/>
        <end position="255"/>
    </location>
</feature>
<dbReference type="VEuPathDB" id="MicrosporidiaDB:NBO_13g0045"/>
<sequence>MHEEDDISLLEIYTPEKIIEDFSKKEESTKDLLDLINSTSPNPIKLKKLSKIFTSLSNCDHFSFIELTKSKNRNLRLISTFLIFSKMCDLVKENSNFELVSSLYKEVYLVRYRDVDPNIRGLCLDFIIDWIIISPKVFCTNTYLKYLGIEESSKLILISFNKNLIEKEKVYPVLKKGIKGSKKENEGIMNEVIWGILRRGKGESMEGDGKVEGGSKEDGMEEGKDKVDSKDKDSLTKKPPPSTKKTPSNKPHKVKKTPYKFESLVPYLDHLHDLFLNTSHLPFTYLIFDRQDIDSLVQYTIQSYEESEFCCDKPTNCYLEILSVLKLEKVSQGLSLFRTFKNSPENVKIIFKGVLDLPLESFKNEVKETINLLEDFYEFVYLNREKVCSNAESDGDGSRVDDEDKVYYKDIEDIKVTNDTSPPSTSPLFSIFDTFFLILKKLQNDFESKVDFYLERSQSEIPLRFFGIRSFDLSKSITKEDYSETKIFGCLWFILNKEYEKVEGITLEKHLEIREILELLFFIKSKINEEGKGDINGNIDANNDHLNKDHFNFCLDQDSSLLRIYSLILDYLRVNFKSLLFPSFTPYFFRFIEENVLTDLFHLSFLFMDLENFKKGFTKIKNKEKVIEEYFKILKVSKVREVREGGVNERGKVEEKGEVREVDTSINNTHLNSSLIYDLEDFTLKGISEVGESLNYGNQEKERNNNGDKEVRDSKSIPTFYLNHLSFFTTTPLDHIYAFSLILKSKFLKSNLVFRNLKSFIESNLENLYDTVCVHFVSHVNSNECIILDSKLKTKCKFKTLLGKKCKDPEMGSISSSVKPYTTMFPTWLDTPLEEIKQDIIRMANKGFRTAEIGNKLRDVYGVGKAEDILDGLTLSRFLEKNGNFIVIPENVQDLVVRANILRKHINENRRDKDAKYRLQLVTSRLNRLADDLIRLIAQSIGLEEEYKDKTDDKSFIKKILDEVVIEENDFNLDEIFDFEEDSYEYPEDYEDQEEFERGKPLSKRKIKRKSVFKKGDDGKGRDVGDSKVEINEASLPPIDDPSQNTLPTSQSTVPPSQSTFKLPPSQSILPPSQNTFSLPPSQHSQPPIQDPSQPSFKLPPSQPSFSLPPSKIEDNDFPFDLGQLDSVKNTGPFYKFLDENGEDL</sequence>
<evidence type="ECO:0000256" key="2">
    <source>
        <dbReference type="ARBA" id="ARBA00022980"/>
    </source>
</evidence>
<dbReference type="GO" id="GO:0070181">
    <property type="term" value="F:small ribosomal subunit rRNA binding"/>
    <property type="evidence" value="ECO:0007669"/>
    <property type="project" value="TreeGrafter"/>
</dbReference>
<evidence type="ECO:0000256" key="4">
    <source>
        <dbReference type="SAM" id="MobiDB-lite"/>
    </source>
</evidence>
<feature type="non-terminal residue" evidence="6">
    <location>
        <position position="1145"/>
    </location>
</feature>
<dbReference type="GO" id="GO:0022627">
    <property type="term" value="C:cytosolic small ribosomal subunit"/>
    <property type="evidence" value="ECO:0007669"/>
    <property type="project" value="TreeGrafter"/>
</dbReference>
<dbReference type="InterPro" id="IPR023029">
    <property type="entry name" value="Ribosomal_uS15_arc_euk"/>
</dbReference>
<comment type="similarity">
    <text evidence="1">Belongs to the universal ribosomal protein uS15 family.</text>
</comment>
<reference evidence="6" key="1">
    <citation type="submission" date="2010-09" db="EMBL/GenBank/DDBJ databases">
        <title>The organization of cytoplasmic ribosomal protein genes in microsporidian Nosema bombycis genome.</title>
        <authorList>
            <person name="Liu H."/>
            <person name="Pan G."/>
            <person name="Li T."/>
            <person name="Huang W."/>
            <person name="Zhou Z."/>
        </authorList>
    </citation>
    <scope>NUCLEOTIDE SEQUENCE</scope>
    <source>
        <strain evidence="6">CQ1</strain>
    </source>
</reference>
<dbReference type="Gene3D" id="4.10.860.130">
    <property type="match status" value="1"/>
</dbReference>
<dbReference type="Pfam" id="PF08069">
    <property type="entry name" value="Ribosomal_S13_N"/>
    <property type="match status" value="1"/>
</dbReference>
<protein>
    <submittedName>
        <fullName evidence="6">40S ribosomal protein S13</fullName>
    </submittedName>
</protein>
<dbReference type="SMART" id="SM01386">
    <property type="entry name" value="Ribosomal_S13_N"/>
    <property type="match status" value="1"/>
</dbReference>
<dbReference type="SUPFAM" id="SSF47060">
    <property type="entry name" value="S15/NS1 RNA-binding domain"/>
    <property type="match status" value="1"/>
</dbReference>
<feature type="compositionally biased region" description="Low complexity" evidence="4">
    <location>
        <begin position="1046"/>
        <end position="1111"/>
    </location>
</feature>
<dbReference type="Gene3D" id="1.10.287.10">
    <property type="entry name" value="S15/NS1, RNA-binding"/>
    <property type="match status" value="1"/>
</dbReference>
<organism evidence="6">
    <name type="scientific">Nosema bombycis</name>
    <name type="common">Microsporidian parasite</name>
    <name type="synonym">Pebrine of silkworm</name>
    <dbReference type="NCBI Taxonomy" id="27978"/>
    <lineage>
        <taxon>Eukaryota</taxon>
        <taxon>Fungi</taxon>
        <taxon>Fungi incertae sedis</taxon>
        <taxon>Microsporidia</taxon>
        <taxon>Nosematidae</taxon>
        <taxon>Nosema</taxon>
    </lineage>
</organism>
<feature type="region of interest" description="Disordered" evidence="4">
    <location>
        <begin position="1007"/>
        <end position="1120"/>
    </location>
</feature>
<keyword evidence="2 6" id="KW-0689">Ribosomal protein</keyword>
<dbReference type="Pfam" id="PF21581">
    <property type="entry name" value="SCD"/>
    <property type="match status" value="1"/>
</dbReference>
<evidence type="ECO:0000256" key="3">
    <source>
        <dbReference type="ARBA" id="ARBA00023274"/>
    </source>
</evidence>
<feature type="compositionally biased region" description="Basic and acidic residues" evidence="4">
    <location>
        <begin position="1014"/>
        <end position="1031"/>
    </location>
</feature>
<dbReference type="PROSITE" id="PS51425">
    <property type="entry name" value="SCD"/>
    <property type="match status" value="1"/>
</dbReference>
<dbReference type="AlphaFoldDB" id="F2X0Z4"/>
<name>F2X0Z4_NOSBO</name>
<accession>F2X0Z4</accession>
<feature type="domain" description="SCD" evidence="5">
    <location>
        <begin position="108"/>
        <end position="196"/>
    </location>
</feature>
<dbReference type="InterPro" id="IPR009068">
    <property type="entry name" value="uS15_NS1_RNA-bd_sf"/>
</dbReference>
<dbReference type="GO" id="GO:0006412">
    <property type="term" value="P:translation"/>
    <property type="evidence" value="ECO:0007669"/>
    <property type="project" value="InterPro"/>
</dbReference>
<keyword evidence="3" id="KW-0687">Ribonucleoprotein</keyword>
<proteinExistence type="evidence at transcript level"/>
<evidence type="ECO:0000259" key="5">
    <source>
        <dbReference type="PROSITE" id="PS51425"/>
    </source>
</evidence>
<dbReference type="GO" id="GO:0003735">
    <property type="term" value="F:structural constituent of ribosome"/>
    <property type="evidence" value="ECO:0007669"/>
    <property type="project" value="InterPro"/>
</dbReference>
<feature type="compositionally biased region" description="Basic and acidic residues" evidence="4">
    <location>
        <begin position="202"/>
        <end position="236"/>
    </location>
</feature>
<dbReference type="InterPro" id="IPR012606">
    <property type="entry name" value="Ribosomal_uS15_N"/>
</dbReference>
<evidence type="ECO:0000256" key="1">
    <source>
        <dbReference type="ARBA" id="ARBA00008434"/>
    </source>
</evidence>